<comment type="similarity">
    <text evidence="3">Belongs to the class I-like SAM-binding methyltransferase superfamily. Cx-SAM synthase family.</text>
</comment>
<comment type="catalytic activity">
    <reaction evidence="3">
        <text>prephenate + S-adenosyl-L-methionine = carboxy-S-adenosyl-L-methionine + 3-phenylpyruvate + H2O</text>
        <dbReference type="Rhea" id="RHEA:51692"/>
        <dbReference type="ChEBI" id="CHEBI:15377"/>
        <dbReference type="ChEBI" id="CHEBI:18005"/>
        <dbReference type="ChEBI" id="CHEBI:29934"/>
        <dbReference type="ChEBI" id="CHEBI:59789"/>
        <dbReference type="ChEBI" id="CHEBI:134278"/>
    </reaction>
</comment>
<keyword evidence="7" id="KW-1185">Reference proteome</keyword>
<dbReference type="Gene3D" id="3.40.50.150">
    <property type="entry name" value="Vaccinia Virus protein VP39"/>
    <property type="match status" value="1"/>
</dbReference>
<feature type="binding site" evidence="3 4">
    <location>
        <begin position="97"/>
        <end position="98"/>
    </location>
    <ligand>
        <name>S-adenosyl-L-methionine</name>
        <dbReference type="ChEBI" id="CHEBI:59789"/>
    </ligand>
</feature>
<evidence type="ECO:0000313" key="7">
    <source>
        <dbReference type="Proteomes" id="UP000218896"/>
    </source>
</evidence>
<feature type="domain" description="Methyltransferase" evidence="5">
    <location>
        <begin position="70"/>
        <end position="166"/>
    </location>
</feature>
<feature type="binding site" evidence="3 4">
    <location>
        <begin position="125"/>
        <end position="126"/>
    </location>
    <ligand>
        <name>S-adenosyl-L-methionine</name>
        <dbReference type="ChEBI" id="CHEBI:59789"/>
    </ligand>
</feature>
<dbReference type="GO" id="GO:1904047">
    <property type="term" value="F:S-adenosyl-L-methionine binding"/>
    <property type="evidence" value="ECO:0007669"/>
    <property type="project" value="UniProtKB-UniRule"/>
</dbReference>
<comment type="subunit">
    <text evidence="3">Homodimer.</text>
</comment>
<dbReference type="CDD" id="cd02440">
    <property type="entry name" value="AdoMet_MTases"/>
    <property type="match status" value="1"/>
</dbReference>
<dbReference type="InterPro" id="IPR005271">
    <property type="entry name" value="CmoA"/>
</dbReference>
<feature type="binding site" evidence="3">
    <location>
        <position position="207"/>
    </location>
    <ligand>
        <name>S-adenosyl-L-methionine</name>
        <dbReference type="ChEBI" id="CHEBI:59789"/>
    </ligand>
</feature>
<dbReference type="AlphaFoldDB" id="A0A2A2F2A9"/>
<name>A0A2A2F2A9_9GAMM</name>
<evidence type="ECO:0000256" key="3">
    <source>
        <dbReference type="HAMAP-Rule" id="MF_01589"/>
    </source>
</evidence>
<dbReference type="OrthoDB" id="9779941at2"/>
<keyword evidence="1 3" id="KW-0808">Transferase</keyword>
<evidence type="ECO:0000259" key="5">
    <source>
        <dbReference type="Pfam" id="PF13649"/>
    </source>
</evidence>
<accession>A0A2A2F2A9</accession>
<protein>
    <recommendedName>
        <fullName evidence="3">Carboxy-S-adenosyl-L-methionine synthase</fullName>
        <shortName evidence="3">Cx-SAM synthase</shortName>
        <ecNumber evidence="3">2.1.3.-</ecNumber>
    </recommendedName>
</protein>
<evidence type="ECO:0000256" key="4">
    <source>
        <dbReference type="PIRSR" id="PIRSR006325-1"/>
    </source>
</evidence>
<sequence>MNDPTGHFDTETDAVYAGASASDDPFRFDEAVARVFPDMIRRSVPGYTTIVPMIGVIAARFARPDTALYDLGCSLGAVSLAMRHSVKAHGARIVAVDNAASMIERCRHYIALDDGQLPVALQCADIRDIDYQPASVVALNFTLQFLPPGDRDTLLERLCRTLTPGGALVLSEKVAFPDAAEQSLLEELHLDFKRAQGYSEMEISRKRNALEEVLIPESIATHRQRLEAAGFEQVTLWHQSLNFVSILAIAPEATA</sequence>
<dbReference type="HAMAP" id="MF_01589">
    <property type="entry name" value="Cx_SAM_synthase"/>
    <property type="match status" value="1"/>
</dbReference>
<dbReference type="InterPro" id="IPR029063">
    <property type="entry name" value="SAM-dependent_MTases_sf"/>
</dbReference>
<dbReference type="NCBIfam" id="TIGR00740">
    <property type="entry name" value="carboxy-S-adenosyl-L-methionine synthase CmoA"/>
    <property type="match status" value="1"/>
</dbReference>
<evidence type="ECO:0000256" key="2">
    <source>
        <dbReference type="ARBA" id="ARBA00022691"/>
    </source>
</evidence>
<feature type="binding site" evidence="3 4">
    <location>
        <position position="140"/>
    </location>
    <ligand>
        <name>S-adenosyl-L-methionine</name>
        <dbReference type="ChEBI" id="CHEBI:59789"/>
    </ligand>
</feature>
<organism evidence="6 7">
    <name type="scientific">Halovibrio salipaludis</name>
    <dbReference type="NCBI Taxonomy" id="2032626"/>
    <lineage>
        <taxon>Bacteria</taxon>
        <taxon>Pseudomonadati</taxon>
        <taxon>Pseudomonadota</taxon>
        <taxon>Gammaproteobacteria</taxon>
        <taxon>Oceanospirillales</taxon>
        <taxon>Halomonadaceae</taxon>
        <taxon>Halovibrio</taxon>
    </lineage>
</organism>
<dbReference type="SUPFAM" id="SSF53335">
    <property type="entry name" value="S-adenosyl-L-methionine-dependent methyltransferases"/>
    <property type="match status" value="1"/>
</dbReference>
<comment type="function">
    <text evidence="3">Catalyzes the conversion of S-adenosyl-L-methionine (SAM) to carboxy-S-adenosyl-L-methionine (Cx-SAM).</text>
</comment>
<evidence type="ECO:0000256" key="1">
    <source>
        <dbReference type="ARBA" id="ARBA00022679"/>
    </source>
</evidence>
<dbReference type="PANTHER" id="PTHR43861:SF2">
    <property type="entry name" value="CARBOXY-S-ADENOSYL-L-METHIONINE SYNTHASE"/>
    <property type="match status" value="1"/>
</dbReference>
<feature type="binding site" evidence="3 4">
    <location>
        <begin position="72"/>
        <end position="74"/>
    </location>
    <ligand>
        <name>S-adenosyl-L-methionine</name>
        <dbReference type="ChEBI" id="CHEBI:59789"/>
    </ligand>
</feature>
<dbReference type="GO" id="GO:0016743">
    <property type="term" value="F:carboxyl- or carbamoyltransferase activity"/>
    <property type="evidence" value="ECO:0007669"/>
    <property type="project" value="UniProtKB-UniRule"/>
</dbReference>
<dbReference type="PIRSF" id="PIRSF006325">
    <property type="entry name" value="MeTrfase_bac"/>
    <property type="match status" value="1"/>
</dbReference>
<dbReference type="GO" id="GO:0002098">
    <property type="term" value="P:tRNA wobble uridine modification"/>
    <property type="evidence" value="ECO:0007669"/>
    <property type="project" value="InterPro"/>
</dbReference>
<keyword evidence="2 3" id="KW-0949">S-adenosyl-L-methionine</keyword>
<dbReference type="Proteomes" id="UP000218896">
    <property type="component" value="Unassembled WGS sequence"/>
</dbReference>
<evidence type="ECO:0000313" key="6">
    <source>
        <dbReference type="EMBL" id="PAU78755.1"/>
    </source>
</evidence>
<dbReference type="InterPro" id="IPR041698">
    <property type="entry name" value="Methyltransf_25"/>
</dbReference>
<gene>
    <name evidence="3 6" type="primary">cmoA</name>
    <name evidence="6" type="ORF">CK501_13815</name>
</gene>
<feature type="binding site" evidence="3 4">
    <location>
        <position position="47"/>
    </location>
    <ligand>
        <name>S-adenosyl-L-methionine</name>
        <dbReference type="ChEBI" id="CHEBI:59789"/>
    </ligand>
</feature>
<dbReference type="EC" id="2.1.3.-" evidence="3"/>
<reference evidence="6 7" key="1">
    <citation type="submission" date="2017-08" db="EMBL/GenBank/DDBJ databases">
        <title>Halovibrio sewagensis sp. nov., isolated from wastewater of high salinity.</title>
        <authorList>
            <person name="Dong X."/>
            <person name="Zhang G."/>
        </authorList>
    </citation>
    <scope>NUCLEOTIDE SEQUENCE [LARGE SCALE GENOMIC DNA]</scope>
    <source>
        <strain evidence="6 7">YL5-2</strain>
    </source>
</reference>
<dbReference type="Pfam" id="PF13649">
    <property type="entry name" value="Methyltransf_25"/>
    <property type="match status" value="1"/>
</dbReference>
<proteinExistence type="inferred from homology"/>
<dbReference type="RefSeq" id="WP_095618325.1">
    <property type="nucleotide sequence ID" value="NZ_NSKD01000007.1"/>
</dbReference>
<comment type="caution">
    <text evidence="6">The sequence shown here is derived from an EMBL/GenBank/DDBJ whole genome shotgun (WGS) entry which is preliminary data.</text>
</comment>
<dbReference type="EMBL" id="NSKD01000007">
    <property type="protein sequence ID" value="PAU78755.1"/>
    <property type="molecule type" value="Genomic_DNA"/>
</dbReference>
<dbReference type="PANTHER" id="PTHR43861">
    <property type="entry name" value="TRANS-ACONITATE 2-METHYLTRANSFERASE-RELATED"/>
    <property type="match status" value="1"/>
</dbReference>